<accession>A0ABN3JC39</accession>
<gene>
    <name evidence="1" type="ORF">GCM10010255_79440</name>
</gene>
<organism evidence="1 2">
    <name type="scientific">Streptomyces coeruleofuscus</name>
    <dbReference type="NCBI Taxonomy" id="66879"/>
    <lineage>
        <taxon>Bacteria</taxon>
        <taxon>Bacillati</taxon>
        <taxon>Actinomycetota</taxon>
        <taxon>Actinomycetes</taxon>
        <taxon>Kitasatosporales</taxon>
        <taxon>Streptomycetaceae</taxon>
        <taxon>Streptomyces</taxon>
    </lineage>
</organism>
<evidence type="ECO:0000313" key="2">
    <source>
        <dbReference type="Proteomes" id="UP001499986"/>
    </source>
</evidence>
<dbReference type="EMBL" id="BAAASE010000016">
    <property type="protein sequence ID" value="GAA2425539.1"/>
    <property type="molecule type" value="Genomic_DNA"/>
</dbReference>
<sequence length="108" mass="11840">MPPDLAEGEDRFEDGKVRDEVSFRVLLRVRPPPVCDGTQPRGQLMSLVYQQTRVGEGPAGRRSGDFGPDDEPVVVPAVSVYRRRPACLPRPRGRAAARTALSGDLFPV</sequence>
<proteinExistence type="predicted"/>
<reference evidence="1 2" key="1">
    <citation type="journal article" date="2019" name="Int. J. Syst. Evol. Microbiol.">
        <title>The Global Catalogue of Microorganisms (GCM) 10K type strain sequencing project: providing services to taxonomists for standard genome sequencing and annotation.</title>
        <authorList>
            <consortium name="The Broad Institute Genomics Platform"/>
            <consortium name="The Broad Institute Genome Sequencing Center for Infectious Disease"/>
            <person name="Wu L."/>
            <person name="Ma J."/>
        </authorList>
    </citation>
    <scope>NUCLEOTIDE SEQUENCE [LARGE SCALE GENOMIC DNA]</scope>
    <source>
        <strain evidence="1 2">JCM 4358</strain>
    </source>
</reference>
<keyword evidence="2" id="KW-1185">Reference proteome</keyword>
<protein>
    <submittedName>
        <fullName evidence="1">Uncharacterized protein</fullName>
    </submittedName>
</protein>
<evidence type="ECO:0000313" key="1">
    <source>
        <dbReference type="EMBL" id="GAA2425539.1"/>
    </source>
</evidence>
<comment type="caution">
    <text evidence="1">The sequence shown here is derived from an EMBL/GenBank/DDBJ whole genome shotgun (WGS) entry which is preliminary data.</text>
</comment>
<dbReference type="Proteomes" id="UP001499986">
    <property type="component" value="Unassembled WGS sequence"/>
</dbReference>
<name>A0ABN3JC39_9ACTN</name>